<gene>
    <name evidence="2" type="ORF">FTOL_06998</name>
</gene>
<name>A0AAE8SIL3_9HYPO</name>
<reference evidence="2" key="1">
    <citation type="submission" date="2018-03" db="EMBL/GenBank/DDBJ databases">
        <authorList>
            <person name="Guldener U."/>
        </authorList>
    </citation>
    <scope>NUCLEOTIDE SEQUENCE</scope>
</reference>
<evidence type="ECO:0000313" key="3">
    <source>
        <dbReference type="Proteomes" id="UP001187734"/>
    </source>
</evidence>
<feature type="transmembrane region" description="Helical" evidence="1">
    <location>
        <begin position="219"/>
        <end position="237"/>
    </location>
</feature>
<feature type="transmembrane region" description="Helical" evidence="1">
    <location>
        <begin position="169"/>
        <end position="190"/>
    </location>
</feature>
<keyword evidence="1" id="KW-0812">Transmembrane</keyword>
<comment type="caution">
    <text evidence="2">The sequence shown here is derived from an EMBL/GenBank/DDBJ whole genome shotgun (WGS) entry which is preliminary data.</text>
</comment>
<dbReference type="AlphaFoldDB" id="A0AAE8SIL3"/>
<accession>A0AAE8SIL3</accession>
<keyword evidence="1" id="KW-0472">Membrane</keyword>
<feature type="transmembrane region" description="Helical" evidence="1">
    <location>
        <begin position="297"/>
        <end position="319"/>
    </location>
</feature>
<proteinExistence type="predicted"/>
<keyword evidence="1" id="KW-1133">Transmembrane helix</keyword>
<protein>
    <submittedName>
        <fullName evidence="2">Uncharacterized protein</fullName>
    </submittedName>
</protein>
<dbReference type="Proteomes" id="UP001187734">
    <property type="component" value="Unassembled WGS sequence"/>
</dbReference>
<evidence type="ECO:0000256" key="1">
    <source>
        <dbReference type="SAM" id="Phobius"/>
    </source>
</evidence>
<dbReference type="EMBL" id="ONZP01000234">
    <property type="protein sequence ID" value="SPJ78608.1"/>
    <property type="molecule type" value="Genomic_DNA"/>
</dbReference>
<feature type="transmembrane region" description="Helical" evidence="1">
    <location>
        <begin position="120"/>
        <end position="143"/>
    </location>
</feature>
<organism evidence="2 3">
    <name type="scientific">Fusarium torulosum</name>
    <dbReference type="NCBI Taxonomy" id="33205"/>
    <lineage>
        <taxon>Eukaryota</taxon>
        <taxon>Fungi</taxon>
        <taxon>Dikarya</taxon>
        <taxon>Ascomycota</taxon>
        <taxon>Pezizomycotina</taxon>
        <taxon>Sordariomycetes</taxon>
        <taxon>Hypocreomycetidae</taxon>
        <taxon>Hypocreales</taxon>
        <taxon>Nectriaceae</taxon>
        <taxon>Fusarium</taxon>
    </lineage>
</organism>
<sequence length="369" mass="41413">MSLFTPSQVTEIVSDISTVNYVTQFLKHEISKLHSRETCWHQSGVGGLVALLRANLSESQSWNSSWNTTMATQGLYSLNSTGNLFDINLLTKEFSVNGVDKDTFITLSYVHGALSTSQEIALLTFAALCMIIAFFLVYPIILLMESTTVLCDLINRPIAKHKVRKWESALRAAVFTPLVIAGLVSGIIGMGSSDHFRTEHGVRTLYATDDIQLTIGKQIIGLITVVFAGFTALLYFYTFFFESWMRRTALRLRWLQNIAYFDMFVCQVILMLSGFVLTDGFDDLSVMGLCYIQISTAWAASLGMMASFVWNSAMVLMTAQWFLVRRARPGGIGVGTTRMWRLVRFRRRQEVFEASESQEMSSLSGTCRS</sequence>
<feature type="transmembrane region" description="Helical" evidence="1">
    <location>
        <begin position="258"/>
        <end position="277"/>
    </location>
</feature>
<keyword evidence="3" id="KW-1185">Reference proteome</keyword>
<evidence type="ECO:0000313" key="2">
    <source>
        <dbReference type="EMBL" id="SPJ78608.1"/>
    </source>
</evidence>